<evidence type="ECO:0000313" key="3">
    <source>
        <dbReference type="Proteomes" id="UP000023795"/>
    </source>
</evidence>
<dbReference type="InterPro" id="IPR004260">
    <property type="entry name" value="Pyr-dimer_DNA_glycosylase"/>
</dbReference>
<dbReference type="Gene3D" id="1.10.440.10">
    <property type="entry name" value="T4 endonuclease V"/>
    <property type="match status" value="1"/>
</dbReference>
<dbReference type="SUPFAM" id="SSF47077">
    <property type="entry name" value="T4 endonuclease V"/>
    <property type="match status" value="1"/>
</dbReference>
<comment type="caution">
    <text evidence="2">The sequence shown here is derived from an EMBL/GenBank/DDBJ whole genome shotgun (WGS) entry which is preliminary data.</text>
</comment>
<feature type="active site" description="Proton acceptor" evidence="1">
    <location>
        <position position="23"/>
    </location>
</feature>
<keyword evidence="2" id="KW-0255">Endonuclease</keyword>
<dbReference type="PATRIC" id="fig|1230338.3.peg.1704"/>
<dbReference type="OrthoDB" id="7861056at2"/>
<keyword evidence="2" id="KW-0378">Hydrolase</keyword>
<dbReference type="STRING" id="1230338.MOMA_07971"/>
<dbReference type="Proteomes" id="UP000023795">
    <property type="component" value="Unassembled WGS sequence"/>
</dbReference>
<organism evidence="2 3">
    <name type="scientific">Moraxella macacae 0408225</name>
    <dbReference type="NCBI Taxonomy" id="1230338"/>
    <lineage>
        <taxon>Bacteria</taxon>
        <taxon>Pseudomonadati</taxon>
        <taxon>Pseudomonadota</taxon>
        <taxon>Gammaproteobacteria</taxon>
        <taxon>Moraxellales</taxon>
        <taxon>Moraxellaceae</taxon>
        <taxon>Moraxella</taxon>
    </lineage>
</organism>
<proteinExistence type="predicted"/>
<gene>
    <name evidence="2" type="ORF">MOMA_07971</name>
</gene>
<evidence type="ECO:0000256" key="1">
    <source>
        <dbReference type="PIRSR" id="PIRSR001000-1"/>
    </source>
</evidence>
<dbReference type="Pfam" id="PF03013">
    <property type="entry name" value="Pyr_excise"/>
    <property type="match status" value="1"/>
</dbReference>
<dbReference type="eggNOG" id="ENOG5031CH8">
    <property type="taxonomic scope" value="Bacteria"/>
</dbReference>
<protein>
    <submittedName>
        <fullName evidence="2">Pyrimidine dimer DNA glycosylase/endonuclease V</fullName>
    </submittedName>
</protein>
<dbReference type="GO" id="GO:0004519">
    <property type="term" value="F:endonuclease activity"/>
    <property type="evidence" value="ECO:0007669"/>
    <property type="project" value="UniProtKB-KW"/>
</dbReference>
<dbReference type="EMBL" id="ANIN01000002">
    <property type="protein sequence ID" value="ELA08482.1"/>
    <property type="molecule type" value="Genomic_DNA"/>
</dbReference>
<dbReference type="InterPro" id="IPR024796">
    <property type="entry name" value="T4_endonuc_V"/>
</dbReference>
<dbReference type="PIRSF" id="PIRSF001000">
    <property type="entry name" value="PDG_ENDV"/>
    <property type="match status" value="1"/>
</dbReference>
<sequence length="153" mass="18245">MTRINVIDVNELTDQHLFAEYREITRIFTLVNQACKKHPVSAILKKIPPTYRMSTGHVLFFYDKLNFIEQRYFHLRHEVLKRGFNVTLKDDIVAFRTLIDPRFYQDFHPTKTDIAVNIGRLLEKIHAKPNWYKIHGNLINDTNYCQQLQQLSK</sequence>
<dbReference type="AlphaFoldDB" id="L2F625"/>
<name>L2F625_9GAMM</name>
<accession>L2F625</accession>
<evidence type="ECO:0000313" key="2">
    <source>
        <dbReference type="EMBL" id="ELA08482.1"/>
    </source>
</evidence>
<keyword evidence="3" id="KW-1185">Reference proteome</keyword>
<dbReference type="RefSeq" id="WP_009502040.1">
    <property type="nucleotide sequence ID" value="NZ_ANIN01000002.1"/>
</dbReference>
<keyword evidence="2" id="KW-0540">Nuclease</keyword>
<reference evidence="2 3" key="1">
    <citation type="journal article" date="2013" name="Genome Announc.">
        <title>Genome Sequence of Moraxella macacae 0408225, a Novel Bacterial Species Isolated from a Cynomolgus Macaque with Epistaxis.</title>
        <authorList>
            <person name="Ladner J.T."/>
            <person name="Whitehouse C.A."/>
            <person name="Koroleva G.I."/>
            <person name="Palacios G.F."/>
        </authorList>
    </citation>
    <scope>NUCLEOTIDE SEQUENCE [LARGE SCALE GENOMIC DNA]</scope>
    <source>
        <strain evidence="2 3">0408225</strain>
    </source>
</reference>